<dbReference type="AlphaFoldDB" id="A0AAN8TEP6"/>
<proteinExistence type="predicted"/>
<dbReference type="EMBL" id="JBANQN010000006">
    <property type="protein sequence ID" value="KAK6786470.1"/>
    <property type="molecule type" value="Genomic_DNA"/>
</dbReference>
<accession>A0AAN8TEP6</accession>
<sequence length="108" mass="11686">MDKFPSEAQSESPVPLVLASPTPVEAQRVAVPLALPVTLVLEEAKDTTPLVPIVPPPETVEPTFHRYLPRPAGSVSPQMQGRGFIVIVSQDHVKAQVSLRVVDMIVPF</sequence>
<comment type="caution">
    <text evidence="1">The sequence shown here is derived from an EMBL/GenBank/DDBJ whole genome shotgun (WGS) entry which is preliminary data.</text>
</comment>
<organism evidence="1 2">
    <name type="scientific">Solanum bulbocastanum</name>
    <name type="common">Wild potato</name>
    <dbReference type="NCBI Taxonomy" id="147425"/>
    <lineage>
        <taxon>Eukaryota</taxon>
        <taxon>Viridiplantae</taxon>
        <taxon>Streptophyta</taxon>
        <taxon>Embryophyta</taxon>
        <taxon>Tracheophyta</taxon>
        <taxon>Spermatophyta</taxon>
        <taxon>Magnoliopsida</taxon>
        <taxon>eudicotyledons</taxon>
        <taxon>Gunneridae</taxon>
        <taxon>Pentapetalae</taxon>
        <taxon>asterids</taxon>
        <taxon>lamiids</taxon>
        <taxon>Solanales</taxon>
        <taxon>Solanaceae</taxon>
        <taxon>Solanoideae</taxon>
        <taxon>Solaneae</taxon>
        <taxon>Solanum</taxon>
    </lineage>
</organism>
<evidence type="ECO:0000313" key="2">
    <source>
        <dbReference type="Proteomes" id="UP001371456"/>
    </source>
</evidence>
<keyword evidence="2" id="KW-1185">Reference proteome</keyword>
<name>A0AAN8TEP6_SOLBU</name>
<gene>
    <name evidence="1" type="ORF">RDI58_014995</name>
</gene>
<dbReference type="Proteomes" id="UP001371456">
    <property type="component" value="Unassembled WGS sequence"/>
</dbReference>
<reference evidence="1 2" key="1">
    <citation type="submission" date="2024-02" db="EMBL/GenBank/DDBJ databases">
        <title>de novo genome assembly of Solanum bulbocastanum strain 11H21.</title>
        <authorList>
            <person name="Hosaka A.J."/>
        </authorList>
    </citation>
    <scope>NUCLEOTIDE SEQUENCE [LARGE SCALE GENOMIC DNA]</scope>
    <source>
        <tissue evidence="1">Young leaves</tissue>
    </source>
</reference>
<protein>
    <submittedName>
        <fullName evidence="1">Uncharacterized protein</fullName>
    </submittedName>
</protein>
<evidence type="ECO:0000313" key="1">
    <source>
        <dbReference type="EMBL" id="KAK6786470.1"/>
    </source>
</evidence>